<dbReference type="InterPro" id="IPR005311">
    <property type="entry name" value="PBP_dimer"/>
</dbReference>
<dbReference type="Gene3D" id="3.30.1390.30">
    <property type="entry name" value="Penicillin-binding protein 2a, domain 3"/>
    <property type="match status" value="1"/>
</dbReference>
<dbReference type="GO" id="GO:0009002">
    <property type="term" value="F:serine-type D-Ala-D-Ala carboxypeptidase activity"/>
    <property type="evidence" value="ECO:0007669"/>
    <property type="project" value="UniProtKB-EC"/>
</dbReference>
<sequence length="684" mass="76877">MLRKFSYIIIVLIVTLLYGCSDEEEVVNPEDSLDEYIEAWQTFQFHNMTAPLTEDSLQLIQSQEWELHERMENVYGQLGIDDIVVTYESRNFEEEEINLEEIEELTYPIEVTMNTIAGTLRYHTDVTLVKKIELMDEEEVEHWLVTWHPTHFFIGMQEPTDRISISTSQPKRGEIYDRHGIGLVMNGEVNEVGFVPDFIEDFDSETEALAEALNLDLERVKNAANQYPNNPDWFARVVEIPLDDTRVNGLADSIPGVQVRQSNGRVYNLGAELYQLVGYVGPITGEELEEREGMGYSSSSILGKAGLELVLEDELRGSQGVTISVEDENRQLRDVIIKTEPENGKNFTLTIDRDIQSLLAETLGDDVGSAVAMNPTTGEVLALVSNPAYDSNTRSLGVRDPLADVYEHEDLHERRWQIPYSTGSIFKPFTAAIGIEEGTLDPEKVETITGKRWQPENSDWGNYQVTRVNEHINEVNLNTAMKFSDNIYFARQSLNIGANAMEEWADKLGFGEPMPFAFPMNASTIANESIESEILLADTGYGQGQVQLNALHVSALYTMFIHEGNIIQPILFDDEEKGAYWIEEIISPNTADAVLDSIISVVEDSNGTAFRPQADHGRSIAGKTGTAELKTSQEDEDGPQLGWYVAMDYEKKDILVTMMVDDKEGTLGSGYVVDKVNEFLSRLD</sequence>
<gene>
    <name evidence="10" type="ordered locus">Bcell_3655</name>
</gene>
<dbReference type="KEGG" id="bco:Bcell_3655"/>
<accession>E6TSC7</accession>
<dbReference type="OrthoDB" id="9766847at2"/>
<dbReference type="InterPro" id="IPR036138">
    <property type="entry name" value="PBP_dimer_sf"/>
</dbReference>
<comment type="catalytic activity">
    <reaction evidence="6">
        <text>Preferential cleavage: (Ac)2-L-Lys-D-Ala-|-D-Ala. Also transpeptidation of peptidyl-alanyl moieties that are N-acyl substituents of D-alanine.</text>
        <dbReference type="EC" id="3.4.16.4"/>
    </reaction>
</comment>
<dbReference type="eggNOG" id="COG0768">
    <property type="taxonomic scope" value="Bacteria"/>
</dbReference>
<evidence type="ECO:0000256" key="5">
    <source>
        <dbReference type="ARBA" id="ARBA00023136"/>
    </source>
</evidence>
<reference evidence="10 11" key="1">
    <citation type="submission" date="2010-12" db="EMBL/GenBank/DDBJ databases">
        <title>Complete sequence of Bacillus cellulosilyticus DSM 2522.</title>
        <authorList>
            <consortium name="US DOE Joint Genome Institute"/>
            <person name="Lucas S."/>
            <person name="Copeland A."/>
            <person name="Lapidus A."/>
            <person name="Cheng J.-F."/>
            <person name="Bruce D."/>
            <person name="Goodwin L."/>
            <person name="Pitluck S."/>
            <person name="Chertkov O."/>
            <person name="Detter J.C."/>
            <person name="Han C."/>
            <person name="Tapia R."/>
            <person name="Land M."/>
            <person name="Hauser L."/>
            <person name="Jeffries C."/>
            <person name="Kyrpides N."/>
            <person name="Ivanova N."/>
            <person name="Mikhailova N."/>
            <person name="Brumm P."/>
            <person name="Mead D."/>
            <person name="Woyke T."/>
        </authorList>
    </citation>
    <scope>NUCLEOTIDE SEQUENCE [LARGE SCALE GENOMIC DNA]</scope>
    <source>
        <strain evidence="11">ATCC 21833 / DSM 2522 / FERM P-1141 / JCM 9156 / N-4</strain>
    </source>
</reference>
<evidence type="ECO:0000256" key="6">
    <source>
        <dbReference type="ARBA" id="ARBA00034000"/>
    </source>
</evidence>
<dbReference type="GO" id="GO:0008658">
    <property type="term" value="F:penicillin binding"/>
    <property type="evidence" value="ECO:0007669"/>
    <property type="project" value="InterPro"/>
</dbReference>
<dbReference type="HOGENOM" id="CLU_009289_5_2_9"/>
<dbReference type="InterPro" id="IPR007887">
    <property type="entry name" value="MecA_N"/>
</dbReference>
<comment type="similarity">
    <text evidence="3">Belongs to the transpeptidase family.</text>
</comment>
<proteinExistence type="inferred from homology"/>
<dbReference type="PANTHER" id="PTHR30627">
    <property type="entry name" value="PEPTIDOGLYCAN D,D-TRANSPEPTIDASE"/>
    <property type="match status" value="1"/>
</dbReference>
<dbReference type="RefSeq" id="WP_013490227.1">
    <property type="nucleotide sequence ID" value="NC_014829.1"/>
</dbReference>
<dbReference type="Gene3D" id="3.90.1310.10">
    <property type="entry name" value="Penicillin-binding protein 2a (Domain 2)"/>
    <property type="match status" value="1"/>
</dbReference>
<dbReference type="Pfam" id="PF03717">
    <property type="entry name" value="PBP_dimer"/>
    <property type="match status" value="1"/>
</dbReference>
<dbReference type="InterPro" id="IPR032710">
    <property type="entry name" value="NTF2-like_dom_sf"/>
</dbReference>
<dbReference type="STRING" id="649639.Bcell_3655"/>
<dbReference type="Pfam" id="PF00905">
    <property type="entry name" value="Transpeptidase"/>
    <property type="match status" value="1"/>
</dbReference>
<evidence type="ECO:0000259" key="9">
    <source>
        <dbReference type="Pfam" id="PF05223"/>
    </source>
</evidence>
<feature type="domain" description="Penicillin-binding protein transpeptidase" evidence="7">
    <location>
        <begin position="368"/>
        <end position="669"/>
    </location>
</feature>
<dbReference type="UniPathway" id="UPA00219"/>
<evidence type="ECO:0000313" key="11">
    <source>
        <dbReference type="Proteomes" id="UP000001401"/>
    </source>
</evidence>
<dbReference type="InterPro" id="IPR001460">
    <property type="entry name" value="PCN-bd_Tpept"/>
</dbReference>
<evidence type="ECO:0000313" key="10">
    <source>
        <dbReference type="EMBL" id="ADU31896.1"/>
    </source>
</evidence>
<evidence type="ECO:0000259" key="7">
    <source>
        <dbReference type="Pfam" id="PF00905"/>
    </source>
</evidence>
<evidence type="ECO:0000256" key="4">
    <source>
        <dbReference type="ARBA" id="ARBA00012448"/>
    </source>
</evidence>
<dbReference type="EC" id="3.4.16.4" evidence="4"/>
<comment type="subcellular location">
    <subcellularLocation>
        <location evidence="1">Membrane</location>
    </subcellularLocation>
</comment>
<dbReference type="GO" id="GO:0009252">
    <property type="term" value="P:peptidoglycan biosynthetic process"/>
    <property type="evidence" value="ECO:0007669"/>
    <property type="project" value="UniProtKB-UniPathway"/>
</dbReference>
<dbReference type="Pfam" id="PF05223">
    <property type="entry name" value="MecA_N"/>
    <property type="match status" value="1"/>
</dbReference>
<evidence type="ECO:0000259" key="8">
    <source>
        <dbReference type="Pfam" id="PF03717"/>
    </source>
</evidence>
<dbReference type="AlphaFoldDB" id="E6TSC7"/>
<keyword evidence="5" id="KW-0472">Membrane</keyword>
<evidence type="ECO:0000256" key="1">
    <source>
        <dbReference type="ARBA" id="ARBA00004370"/>
    </source>
</evidence>
<evidence type="ECO:0000256" key="3">
    <source>
        <dbReference type="ARBA" id="ARBA00007171"/>
    </source>
</evidence>
<dbReference type="SUPFAM" id="SSF56519">
    <property type="entry name" value="Penicillin binding protein dimerisation domain"/>
    <property type="match status" value="1"/>
</dbReference>
<dbReference type="PROSITE" id="PS51257">
    <property type="entry name" value="PROKAR_LIPOPROTEIN"/>
    <property type="match status" value="1"/>
</dbReference>
<dbReference type="Gene3D" id="3.10.450.100">
    <property type="entry name" value="NTF2-like, domain 1"/>
    <property type="match status" value="1"/>
</dbReference>
<dbReference type="PANTHER" id="PTHR30627:SF25">
    <property type="entry name" value="PENICILLIN-BINDING PROTEIN 3"/>
    <property type="match status" value="1"/>
</dbReference>
<dbReference type="SUPFAM" id="SSF54427">
    <property type="entry name" value="NTF2-like"/>
    <property type="match status" value="1"/>
</dbReference>
<dbReference type="GO" id="GO:0046677">
    <property type="term" value="P:response to antibiotic"/>
    <property type="evidence" value="ECO:0007669"/>
    <property type="project" value="InterPro"/>
</dbReference>
<evidence type="ECO:0000256" key="2">
    <source>
        <dbReference type="ARBA" id="ARBA00004752"/>
    </source>
</evidence>
<protein>
    <recommendedName>
        <fullName evidence="4">serine-type D-Ala-D-Ala carboxypeptidase</fullName>
        <ecNumber evidence="4">3.4.16.4</ecNumber>
    </recommendedName>
</protein>
<dbReference type="Gene3D" id="3.40.710.10">
    <property type="entry name" value="DD-peptidase/beta-lactamase superfamily"/>
    <property type="match status" value="1"/>
</dbReference>
<feature type="domain" description="Penicillin-binding protein dimerisation" evidence="8">
    <location>
        <begin position="168"/>
        <end position="333"/>
    </location>
</feature>
<feature type="domain" description="NTF2-like N-terminal transpeptidase" evidence="9">
    <location>
        <begin position="28"/>
        <end position="158"/>
    </location>
</feature>
<dbReference type="GO" id="GO:0071555">
    <property type="term" value="P:cell wall organization"/>
    <property type="evidence" value="ECO:0007669"/>
    <property type="project" value="TreeGrafter"/>
</dbReference>
<dbReference type="GO" id="GO:0005886">
    <property type="term" value="C:plasma membrane"/>
    <property type="evidence" value="ECO:0007669"/>
    <property type="project" value="TreeGrafter"/>
</dbReference>
<dbReference type="InterPro" id="IPR050515">
    <property type="entry name" value="Beta-lactam/transpept"/>
</dbReference>
<keyword evidence="11" id="KW-1185">Reference proteome</keyword>
<dbReference type="InterPro" id="IPR012338">
    <property type="entry name" value="Beta-lactam/transpept-like"/>
</dbReference>
<dbReference type="GO" id="GO:0071972">
    <property type="term" value="F:peptidoglycan L,D-transpeptidase activity"/>
    <property type="evidence" value="ECO:0007669"/>
    <property type="project" value="TreeGrafter"/>
</dbReference>
<dbReference type="Proteomes" id="UP000001401">
    <property type="component" value="Chromosome"/>
</dbReference>
<dbReference type="EMBL" id="CP002394">
    <property type="protein sequence ID" value="ADU31896.1"/>
    <property type="molecule type" value="Genomic_DNA"/>
</dbReference>
<dbReference type="SUPFAM" id="SSF56601">
    <property type="entry name" value="beta-lactamase/transpeptidase-like"/>
    <property type="match status" value="1"/>
</dbReference>
<organism evidence="10 11">
    <name type="scientific">Evansella cellulosilytica (strain ATCC 21833 / DSM 2522 / FERM P-1141 / JCM 9156 / N-4)</name>
    <name type="common">Bacillus cellulosilyticus</name>
    <dbReference type="NCBI Taxonomy" id="649639"/>
    <lineage>
        <taxon>Bacteria</taxon>
        <taxon>Bacillati</taxon>
        <taxon>Bacillota</taxon>
        <taxon>Bacilli</taxon>
        <taxon>Bacillales</taxon>
        <taxon>Bacillaceae</taxon>
        <taxon>Evansella</taxon>
    </lineage>
</organism>
<name>E6TSC7_EVAC2</name>
<comment type="pathway">
    <text evidence="2">Cell wall biogenesis; peptidoglycan biosynthesis.</text>
</comment>